<dbReference type="InterPro" id="IPR023796">
    <property type="entry name" value="Serpin_dom"/>
</dbReference>
<evidence type="ECO:0000259" key="3">
    <source>
        <dbReference type="SMART" id="SM00093"/>
    </source>
</evidence>
<dbReference type="PROSITE" id="PS00284">
    <property type="entry name" value="SERPIN"/>
    <property type="match status" value="1"/>
</dbReference>
<reference evidence="4 5" key="1">
    <citation type="submission" date="2024-09" db="EMBL/GenBank/DDBJ databases">
        <title>Chromosome-scale assembly of Riccia sorocarpa.</title>
        <authorList>
            <person name="Paukszto L."/>
        </authorList>
    </citation>
    <scope>NUCLEOTIDE SEQUENCE [LARGE SCALE GENOMIC DNA]</scope>
    <source>
        <strain evidence="4">LP-2024</strain>
        <tissue evidence="4">Aerial parts of the thallus</tissue>
    </source>
</reference>
<dbReference type="PANTHER" id="PTHR11461">
    <property type="entry name" value="SERINE PROTEASE INHIBITOR, SERPIN"/>
    <property type="match status" value="1"/>
</dbReference>
<dbReference type="InterPro" id="IPR000215">
    <property type="entry name" value="Serpin_fam"/>
</dbReference>
<evidence type="ECO:0000313" key="4">
    <source>
        <dbReference type="EMBL" id="KAL3697472.1"/>
    </source>
</evidence>
<dbReference type="Pfam" id="PF00079">
    <property type="entry name" value="Serpin"/>
    <property type="match status" value="1"/>
</dbReference>
<dbReference type="InterPro" id="IPR023795">
    <property type="entry name" value="Serpin_CS"/>
</dbReference>
<feature type="domain" description="Serpin" evidence="3">
    <location>
        <begin position="27"/>
        <end position="411"/>
    </location>
</feature>
<dbReference type="Proteomes" id="UP001633002">
    <property type="component" value="Unassembled WGS sequence"/>
</dbReference>
<dbReference type="InterPro" id="IPR036186">
    <property type="entry name" value="Serpin_sf"/>
</dbReference>
<comment type="caution">
    <text evidence="4">The sequence shown here is derived from an EMBL/GenBank/DDBJ whole genome shotgun (WGS) entry which is preliminary data.</text>
</comment>
<dbReference type="AlphaFoldDB" id="A0ABD3I166"/>
<dbReference type="Gene3D" id="3.30.497.10">
    <property type="entry name" value="Antithrombin, subunit I, domain 2"/>
    <property type="match status" value="1"/>
</dbReference>
<dbReference type="PANTHER" id="PTHR11461:SF211">
    <property type="entry name" value="GH10112P-RELATED"/>
    <property type="match status" value="1"/>
</dbReference>
<dbReference type="InterPro" id="IPR042178">
    <property type="entry name" value="Serpin_sf_1"/>
</dbReference>
<protein>
    <recommendedName>
        <fullName evidence="3">Serpin domain-containing protein</fullName>
    </recommendedName>
</protein>
<dbReference type="EMBL" id="JBJQOH010000002">
    <property type="protein sequence ID" value="KAL3697472.1"/>
    <property type="molecule type" value="Genomic_DNA"/>
</dbReference>
<evidence type="ECO:0000313" key="5">
    <source>
        <dbReference type="Proteomes" id="UP001633002"/>
    </source>
</evidence>
<name>A0ABD3I166_9MARC</name>
<evidence type="ECO:0000256" key="2">
    <source>
        <dbReference type="RuleBase" id="RU000411"/>
    </source>
</evidence>
<sequence length="415" mass="46144">MGNTPSKKDLEPVFASVAAEYDAGFALDLQKQVVKANAADVSSSNTLISPLIVAAALAMVGAGAKGKTLDQIHDCLKCPKGEAMHKYFYQIKTGVLKNEEEDGPVVGFVNGLWLETSLQLQRQFEAVMKKRYGTDPTVADFHFKAEEERRIMNHWASRITGGRIQDMLPLGSVDHDTKLILANSLSFRGAWQNRFLPEETIFEDFHLLDGTTVSVPFMTSSKEHYIESFGSYKILKLPYFQGQDQRSFSMYFLLPDAADGLEQIEEQLDPKTLTTQLSSIQKQKVGKLRLPKFRIAPGYKLKGALQILGLNIPFSEVADFSEMVQHPKAEESEKPSNAKEPYLSDVFHKCFLEVSEAGSEAPVAAGTANHVVDVLAKDSPTVDFVADHPFLFFLREERTGVFLFTGRLTNPSLPE</sequence>
<evidence type="ECO:0000256" key="1">
    <source>
        <dbReference type="ARBA" id="ARBA00009500"/>
    </source>
</evidence>
<dbReference type="Gene3D" id="2.30.39.10">
    <property type="entry name" value="Alpha-1-antitrypsin, domain 1"/>
    <property type="match status" value="1"/>
</dbReference>
<gene>
    <name evidence="4" type="ORF">R1sor_011548</name>
</gene>
<proteinExistence type="inferred from homology"/>
<dbReference type="InterPro" id="IPR042185">
    <property type="entry name" value="Serpin_sf_2"/>
</dbReference>
<organism evidence="4 5">
    <name type="scientific">Riccia sorocarpa</name>
    <dbReference type="NCBI Taxonomy" id="122646"/>
    <lineage>
        <taxon>Eukaryota</taxon>
        <taxon>Viridiplantae</taxon>
        <taxon>Streptophyta</taxon>
        <taxon>Embryophyta</taxon>
        <taxon>Marchantiophyta</taxon>
        <taxon>Marchantiopsida</taxon>
        <taxon>Marchantiidae</taxon>
        <taxon>Marchantiales</taxon>
        <taxon>Ricciaceae</taxon>
        <taxon>Riccia</taxon>
    </lineage>
</organism>
<accession>A0ABD3I166</accession>
<dbReference type="SUPFAM" id="SSF56574">
    <property type="entry name" value="Serpins"/>
    <property type="match status" value="1"/>
</dbReference>
<dbReference type="SMART" id="SM00093">
    <property type="entry name" value="SERPIN"/>
    <property type="match status" value="1"/>
</dbReference>
<keyword evidence="5" id="KW-1185">Reference proteome</keyword>
<comment type="similarity">
    <text evidence="1 2">Belongs to the serpin family.</text>
</comment>